<dbReference type="Proteomes" id="UP001150924">
    <property type="component" value="Unassembled WGS sequence"/>
</dbReference>
<gene>
    <name evidence="1" type="ORF">OV079_53275</name>
</gene>
<evidence type="ECO:0000313" key="2">
    <source>
        <dbReference type="Proteomes" id="UP001150924"/>
    </source>
</evidence>
<dbReference type="AlphaFoldDB" id="A0A9X3F9B5"/>
<evidence type="ECO:0000313" key="1">
    <source>
        <dbReference type="EMBL" id="MCY1014148.1"/>
    </source>
</evidence>
<comment type="caution">
    <text evidence="1">The sequence shown here is derived from an EMBL/GenBank/DDBJ whole genome shotgun (WGS) entry which is preliminary data.</text>
</comment>
<protein>
    <submittedName>
        <fullName evidence="1">Uncharacterized protein</fullName>
    </submittedName>
</protein>
<organism evidence="1 2">
    <name type="scientific">Nannocystis pusilla</name>
    <dbReference type="NCBI Taxonomy" id="889268"/>
    <lineage>
        <taxon>Bacteria</taxon>
        <taxon>Pseudomonadati</taxon>
        <taxon>Myxococcota</taxon>
        <taxon>Polyangia</taxon>
        <taxon>Nannocystales</taxon>
        <taxon>Nannocystaceae</taxon>
        <taxon>Nannocystis</taxon>
    </lineage>
</organism>
<proteinExistence type="predicted"/>
<sequence length="250" mass="26911">MSIPDFDDVGRRTITALRARQTAHVLCPVVRVQLSDNIREGMLRYAHSRFSLAPGRRVRGSRAGEWLAIRAHVLVIGDVAGISGLPASALDEACAGTRVSRPVLRSEVLRIIRDERVDVMITTGGATFLAGDEFLAAFAAREAPIALLMATRRPDTAILARLRGAGVHVERIGFPIDPADLRERVQEALRAAQPPPIESTFTTEDFPEEESMPNISKTLEESMKIDGAIAAALADWDSGLCLGTPAAAPA</sequence>
<accession>A0A9X3F9B5</accession>
<dbReference type="EMBL" id="JAPNKE010000002">
    <property type="protein sequence ID" value="MCY1014148.1"/>
    <property type="molecule type" value="Genomic_DNA"/>
</dbReference>
<reference evidence="1" key="1">
    <citation type="submission" date="2022-11" db="EMBL/GenBank/DDBJ databases">
        <title>Minimal conservation of predation-associated metabolite biosynthetic gene clusters underscores biosynthetic potential of Myxococcota including descriptions for ten novel species: Archangium lansinium sp. nov., Myxococcus landrumus sp. nov., Nannocystis bai.</title>
        <authorList>
            <person name="Ahearne A."/>
            <person name="Stevens C."/>
            <person name="Phillips K."/>
        </authorList>
    </citation>
    <scope>NUCLEOTIDE SEQUENCE</scope>
    <source>
        <strain evidence="1">Na p29</strain>
    </source>
</reference>
<keyword evidence="2" id="KW-1185">Reference proteome</keyword>
<name>A0A9X3F9B5_9BACT</name>
<dbReference type="RefSeq" id="WP_267778913.1">
    <property type="nucleotide sequence ID" value="NZ_JAPNKE010000002.1"/>
</dbReference>